<dbReference type="Gene3D" id="1.10.10.10">
    <property type="entry name" value="Winged helix-like DNA-binding domain superfamily/Winged helix DNA-binding domain"/>
    <property type="match status" value="1"/>
</dbReference>
<evidence type="ECO:0000313" key="1">
    <source>
        <dbReference type="EMBL" id="PIR97529.1"/>
    </source>
</evidence>
<name>A0A2H0VGP1_9BACT</name>
<evidence type="ECO:0008006" key="3">
    <source>
        <dbReference type="Google" id="ProtNLM"/>
    </source>
</evidence>
<evidence type="ECO:0000313" key="2">
    <source>
        <dbReference type="Proteomes" id="UP000230557"/>
    </source>
</evidence>
<accession>A0A2H0VGP1</accession>
<dbReference type="Proteomes" id="UP000230557">
    <property type="component" value="Unassembled WGS sequence"/>
</dbReference>
<reference evidence="2" key="1">
    <citation type="submission" date="2017-09" db="EMBL/GenBank/DDBJ databases">
        <title>Depth-based differentiation of microbial function through sediment-hosted aquifers and enrichment of novel symbionts in the deep terrestrial subsurface.</title>
        <authorList>
            <person name="Probst A.J."/>
            <person name="Ladd B."/>
            <person name="Jarett J.K."/>
            <person name="Geller-Mcgrath D.E."/>
            <person name="Sieber C.M.K."/>
            <person name="Emerson J.B."/>
            <person name="Anantharaman K."/>
            <person name="Thomas B.C."/>
            <person name="Malmstrom R."/>
            <person name="Stieglmeier M."/>
            <person name="Klingl A."/>
            <person name="Woyke T."/>
            <person name="Ryan C.M."/>
            <person name="Banfield J.F."/>
        </authorList>
    </citation>
    <scope>NUCLEOTIDE SEQUENCE [LARGE SCALE GENOMIC DNA]</scope>
</reference>
<gene>
    <name evidence="1" type="ORF">COT91_00955</name>
</gene>
<sequence length="256" mass="29653">MANIPNTTQTPNIIFNGLMKEMSDTELRVVLIVTRATLGWIMDRERGMRKEEDWISHSQLKHKTGRESGAISKAIDRCIQKGWIEARDRDGELLDTKDKRRGKNIFYRLGPAILLKTSSESEDVYVTSSKSEVHKPNFGKQTLQKVIPTKLTIQKTIAPVAENIEIPMTLKEFVDWCSKSKHKHIRIIGNWADTIEPDFKTKGQWEAFIKRNLRPAKNLEPFEDKRLIEGFKKIQEAAKQGWLKKYTLETLFKFIV</sequence>
<dbReference type="EMBL" id="PFAJ01000012">
    <property type="protein sequence ID" value="PIR97529.1"/>
    <property type="molecule type" value="Genomic_DNA"/>
</dbReference>
<proteinExistence type="predicted"/>
<protein>
    <recommendedName>
        <fullName evidence="3">Bacteriophage lambda Replication protein O N-terminal domain-containing protein</fullName>
    </recommendedName>
</protein>
<comment type="caution">
    <text evidence="1">The sequence shown here is derived from an EMBL/GenBank/DDBJ whole genome shotgun (WGS) entry which is preliminary data.</text>
</comment>
<dbReference type="InterPro" id="IPR036388">
    <property type="entry name" value="WH-like_DNA-bd_sf"/>
</dbReference>
<organism evidence="1 2">
    <name type="scientific">Candidatus Doudnabacteria bacterium CG10_big_fil_rev_8_21_14_0_10_41_10</name>
    <dbReference type="NCBI Taxonomy" id="1974551"/>
    <lineage>
        <taxon>Bacteria</taxon>
        <taxon>Candidatus Doudnaibacteriota</taxon>
    </lineage>
</organism>
<dbReference type="AlphaFoldDB" id="A0A2H0VGP1"/>